<reference evidence="1 2" key="1">
    <citation type="submission" date="2015-01" db="EMBL/GenBank/DDBJ databases">
        <title>Genome Assembly of Bacillus badius MTCC 1458.</title>
        <authorList>
            <person name="Verma A."/>
            <person name="Khatri I."/>
            <person name="Mual P."/>
            <person name="Subramanian S."/>
            <person name="Krishnamurthi S."/>
        </authorList>
    </citation>
    <scope>NUCLEOTIDE SEQUENCE [LARGE SCALE GENOMIC DNA]</scope>
    <source>
        <strain evidence="1 2">MTCC 1458</strain>
    </source>
</reference>
<comment type="caution">
    <text evidence="1">The sequence shown here is derived from an EMBL/GenBank/DDBJ whole genome shotgun (WGS) entry which is preliminary data.</text>
</comment>
<dbReference type="EMBL" id="JXLP01000001">
    <property type="protein sequence ID" value="KIL80421.1"/>
    <property type="molecule type" value="Genomic_DNA"/>
</dbReference>
<sequence>MSTDSLSKKQSVVNGTARCFGRIKEMRKKSKRQSCLEKAAVPIKGERVKSPAPEMAKSRQADVKQIEEQEPVNFPVFFLFQRERIYMYKCTKAISRKTTL</sequence>
<protein>
    <submittedName>
        <fullName evidence="1">Uncharacterized protein</fullName>
    </submittedName>
</protein>
<evidence type="ECO:0000313" key="2">
    <source>
        <dbReference type="Proteomes" id="UP000031982"/>
    </source>
</evidence>
<evidence type="ECO:0000313" key="1">
    <source>
        <dbReference type="EMBL" id="KIL80421.1"/>
    </source>
</evidence>
<name>A0ABR5B0B0_BACBA</name>
<dbReference type="Proteomes" id="UP000031982">
    <property type="component" value="Unassembled WGS sequence"/>
</dbReference>
<organism evidence="1 2">
    <name type="scientific">Bacillus badius</name>
    <dbReference type="NCBI Taxonomy" id="1455"/>
    <lineage>
        <taxon>Bacteria</taxon>
        <taxon>Bacillati</taxon>
        <taxon>Bacillota</taxon>
        <taxon>Bacilli</taxon>
        <taxon>Bacillales</taxon>
        <taxon>Bacillaceae</taxon>
        <taxon>Pseudobacillus</taxon>
    </lineage>
</organism>
<proteinExistence type="predicted"/>
<gene>
    <name evidence="1" type="ORF">SD77_0269</name>
</gene>
<keyword evidence="2" id="KW-1185">Reference proteome</keyword>
<accession>A0ABR5B0B0</accession>